<dbReference type="RefSeq" id="WP_144411951.1">
    <property type="nucleotide sequence ID" value="NZ_CP013380.1"/>
</dbReference>
<reference evidence="2 3" key="1">
    <citation type="submission" date="2020-12" db="EMBL/GenBank/DDBJ databases">
        <title>FDA dAtabase for Regulatory Grade micrObial Sequences (FDA-ARGOS): Supporting development and validation of Infectious Disease Dx tests.</title>
        <authorList>
            <person name="Nelson B."/>
            <person name="Plummer A."/>
            <person name="Tallon L."/>
            <person name="Sadzewicz L."/>
            <person name="Zhao X."/>
            <person name="Boylan J."/>
            <person name="Ott S."/>
            <person name="Bowen H."/>
            <person name="Vavikolanu K."/>
            <person name="Mehta A."/>
            <person name="Aluvathingal J."/>
            <person name="Nadendla S."/>
            <person name="Myers T."/>
            <person name="Yan Y."/>
            <person name="Sichtig H."/>
        </authorList>
    </citation>
    <scope>NUCLEOTIDE SEQUENCE [LARGE SCALE GENOMIC DNA]</scope>
    <source>
        <strain evidence="2 3">FDAARGOS_899</strain>
    </source>
</reference>
<name>A0A7T2WYZ5_9BURK</name>
<dbReference type="EMBL" id="CP065686">
    <property type="protein sequence ID" value="QPS44727.1"/>
    <property type="molecule type" value="Genomic_DNA"/>
</dbReference>
<dbReference type="KEGG" id="bhg:I6G56_06440"/>
<evidence type="ECO:0000313" key="3">
    <source>
        <dbReference type="Proteomes" id="UP000594943"/>
    </source>
</evidence>
<keyword evidence="1" id="KW-1133">Transmembrane helix</keyword>
<feature type="transmembrane region" description="Helical" evidence="1">
    <location>
        <begin position="61"/>
        <end position="80"/>
    </location>
</feature>
<feature type="transmembrane region" description="Helical" evidence="1">
    <location>
        <begin position="92"/>
        <end position="113"/>
    </location>
</feature>
<accession>A0A7T2WYZ5</accession>
<dbReference type="Proteomes" id="UP000594943">
    <property type="component" value="Chromosome 1"/>
</dbReference>
<gene>
    <name evidence="2" type="ORF">I6G56_06440</name>
</gene>
<evidence type="ECO:0008006" key="4">
    <source>
        <dbReference type="Google" id="ProtNLM"/>
    </source>
</evidence>
<sequence length="115" mass="12718">MINPSDLESAGSGPSYGAIKLAIATLIGLWLPWIGFAYWYVEVGGFHSGIFVSGAMEFLGFMLATWVVTPLFTLIYIVYARRSVLRNAYDQAMFVIESLVLVGMWAFIGMPFIGH</sequence>
<evidence type="ECO:0000313" key="2">
    <source>
        <dbReference type="EMBL" id="QPS44727.1"/>
    </source>
</evidence>
<dbReference type="AlphaFoldDB" id="A0A7T2WYZ5"/>
<proteinExistence type="predicted"/>
<keyword evidence="1" id="KW-0812">Transmembrane</keyword>
<evidence type="ECO:0000256" key="1">
    <source>
        <dbReference type="SAM" id="Phobius"/>
    </source>
</evidence>
<organism evidence="2 3">
    <name type="scientific">Burkholderia humptydooensis</name>
    <dbReference type="NCBI Taxonomy" id="430531"/>
    <lineage>
        <taxon>Bacteria</taxon>
        <taxon>Pseudomonadati</taxon>
        <taxon>Pseudomonadota</taxon>
        <taxon>Betaproteobacteria</taxon>
        <taxon>Burkholderiales</taxon>
        <taxon>Burkholderiaceae</taxon>
        <taxon>Burkholderia</taxon>
        <taxon>pseudomallei group</taxon>
    </lineage>
</organism>
<protein>
    <recommendedName>
        <fullName evidence="4">Transmembrane protein</fullName>
    </recommendedName>
</protein>
<feature type="transmembrane region" description="Helical" evidence="1">
    <location>
        <begin position="21"/>
        <end position="41"/>
    </location>
</feature>
<keyword evidence="1" id="KW-0472">Membrane</keyword>